<dbReference type="OrthoDB" id="8959630at2759"/>
<proteinExistence type="inferred from homology"/>
<evidence type="ECO:0000256" key="8">
    <source>
        <dbReference type="ARBA" id="ARBA00023136"/>
    </source>
</evidence>
<evidence type="ECO:0000256" key="1">
    <source>
        <dbReference type="ARBA" id="ARBA00004606"/>
    </source>
</evidence>
<evidence type="ECO:0000313" key="13">
    <source>
        <dbReference type="Proteomes" id="UP000518266"/>
    </source>
</evidence>
<keyword evidence="13" id="KW-1185">Reference proteome</keyword>
<dbReference type="Proteomes" id="UP000518266">
    <property type="component" value="Unassembled WGS sequence"/>
</dbReference>
<dbReference type="GO" id="GO:0016020">
    <property type="term" value="C:membrane"/>
    <property type="evidence" value="ECO:0007669"/>
    <property type="project" value="UniProtKB-SubCell"/>
</dbReference>
<feature type="compositionally biased region" description="Basic residues" evidence="10">
    <location>
        <begin position="906"/>
        <end position="921"/>
    </location>
</feature>
<feature type="region of interest" description="Disordered" evidence="10">
    <location>
        <begin position="215"/>
        <end position="235"/>
    </location>
</feature>
<protein>
    <recommendedName>
        <fullName evidence="11">Fringe-like glycosyltransferase domain-containing protein</fullName>
    </recommendedName>
</protein>
<comment type="subcellular location">
    <subcellularLocation>
        <location evidence="9">Endomembrane system</location>
        <topology evidence="9">Single-pass membrane protein</topology>
    </subcellularLocation>
    <subcellularLocation>
        <location evidence="1">Membrane</location>
        <topology evidence="1">Single-pass type II membrane protein</topology>
    </subcellularLocation>
</comment>
<evidence type="ECO:0000256" key="4">
    <source>
        <dbReference type="ARBA" id="ARBA00022679"/>
    </source>
</evidence>
<evidence type="ECO:0000256" key="6">
    <source>
        <dbReference type="ARBA" id="ARBA00022968"/>
    </source>
</evidence>
<keyword evidence="4" id="KW-0808">Transferase</keyword>
<comment type="caution">
    <text evidence="12">The sequence shown here is derived from an EMBL/GenBank/DDBJ whole genome shotgun (WGS) entry which is preliminary data.</text>
</comment>
<comment type="similarity">
    <text evidence="2">Belongs to the glycosyltransferase 31 family.</text>
</comment>
<feature type="compositionally biased region" description="Gly residues" evidence="10">
    <location>
        <begin position="794"/>
        <end position="803"/>
    </location>
</feature>
<evidence type="ECO:0000259" key="11">
    <source>
        <dbReference type="Pfam" id="PF02434"/>
    </source>
</evidence>
<feature type="region of interest" description="Disordered" evidence="10">
    <location>
        <begin position="942"/>
        <end position="962"/>
    </location>
</feature>
<evidence type="ECO:0000256" key="9">
    <source>
        <dbReference type="ARBA" id="ARBA00037847"/>
    </source>
</evidence>
<dbReference type="GO" id="GO:0016757">
    <property type="term" value="F:glycosyltransferase activity"/>
    <property type="evidence" value="ECO:0007669"/>
    <property type="project" value="UniProtKB-KW"/>
</dbReference>
<evidence type="ECO:0000313" key="12">
    <source>
        <dbReference type="EMBL" id="KAF3852582.1"/>
    </source>
</evidence>
<feature type="region of interest" description="Disordered" evidence="10">
    <location>
        <begin position="298"/>
        <end position="464"/>
    </location>
</feature>
<organism evidence="12 13">
    <name type="scientific">Dissostichus mawsoni</name>
    <name type="common">Antarctic cod</name>
    <dbReference type="NCBI Taxonomy" id="36200"/>
    <lineage>
        <taxon>Eukaryota</taxon>
        <taxon>Metazoa</taxon>
        <taxon>Chordata</taxon>
        <taxon>Craniata</taxon>
        <taxon>Vertebrata</taxon>
        <taxon>Euteleostomi</taxon>
        <taxon>Actinopterygii</taxon>
        <taxon>Neopterygii</taxon>
        <taxon>Teleostei</taxon>
        <taxon>Neoteleostei</taxon>
        <taxon>Acanthomorphata</taxon>
        <taxon>Eupercaria</taxon>
        <taxon>Perciformes</taxon>
        <taxon>Notothenioidei</taxon>
        <taxon>Nototheniidae</taxon>
        <taxon>Dissostichus</taxon>
    </lineage>
</organism>
<feature type="compositionally biased region" description="Low complexity" evidence="10">
    <location>
        <begin position="449"/>
        <end position="464"/>
    </location>
</feature>
<feature type="compositionally biased region" description="Polar residues" evidence="10">
    <location>
        <begin position="895"/>
        <end position="905"/>
    </location>
</feature>
<feature type="compositionally biased region" description="Basic and acidic residues" evidence="10">
    <location>
        <begin position="804"/>
        <end position="813"/>
    </location>
</feature>
<dbReference type="InterPro" id="IPR003378">
    <property type="entry name" value="Fringe-like_glycosylTrfase"/>
</dbReference>
<dbReference type="Pfam" id="PF02434">
    <property type="entry name" value="Fringe"/>
    <property type="match status" value="3"/>
</dbReference>
<gene>
    <name evidence="12" type="ORF">F7725_005937</name>
</gene>
<feature type="domain" description="Fringe-like glycosyltransferase" evidence="11">
    <location>
        <begin position="460"/>
        <end position="562"/>
    </location>
</feature>
<keyword evidence="8" id="KW-0472">Membrane</keyword>
<keyword evidence="6" id="KW-0735">Signal-anchor</keyword>
<feature type="compositionally biased region" description="Basic and acidic residues" evidence="10">
    <location>
        <begin position="942"/>
        <end position="951"/>
    </location>
</feature>
<accession>A0A7J5YSN4</accession>
<dbReference type="GO" id="GO:0012505">
    <property type="term" value="C:endomembrane system"/>
    <property type="evidence" value="ECO:0007669"/>
    <property type="project" value="UniProtKB-SubCell"/>
</dbReference>
<feature type="region of interest" description="Disordered" evidence="10">
    <location>
        <begin position="1"/>
        <end position="21"/>
    </location>
</feature>
<dbReference type="EMBL" id="JAAKFY010000009">
    <property type="protein sequence ID" value="KAF3852582.1"/>
    <property type="molecule type" value="Genomic_DNA"/>
</dbReference>
<name>A0A7J5YSN4_DISMA</name>
<feature type="compositionally biased region" description="Pro residues" evidence="10">
    <location>
        <begin position="219"/>
        <end position="233"/>
    </location>
</feature>
<feature type="domain" description="Fringe-like glycosyltransferase" evidence="11">
    <location>
        <begin position="591"/>
        <end position="642"/>
    </location>
</feature>
<evidence type="ECO:0000256" key="3">
    <source>
        <dbReference type="ARBA" id="ARBA00022676"/>
    </source>
</evidence>
<feature type="compositionally biased region" description="Polar residues" evidence="10">
    <location>
        <begin position="343"/>
        <end position="361"/>
    </location>
</feature>
<evidence type="ECO:0000256" key="10">
    <source>
        <dbReference type="SAM" id="MobiDB-lite"/>
    </source>
</evidence>
<feature type="domain" description="Fringe-like glycosyltransferase" evidence="11">
    <location>
        <begin position="243"/>
        <end position="289"/>
    </location>
</feature>
<feature type="compositionally biased region" description="Basic and acidic residues" evidence="10">
    <location>
        <begin position="362"/>
        <end position="372"/>
    </location>
</feature>
<feature type="region of interest" description="Disordered" evidence="10">
    <location>
        <begin position="863"/>
        <end position="926"/>
    </location>
</feature>
<dbReference type="Gene3D" id="3.90.550.50">
    <property type="match status" value="2"/>
</dbReference>
<reference evidence="12 13" key="1">
    <citation type="submission" date="2020-03" db="EMBL/GenBank/DDBJ databases">
        <title>Dissostichus mawsoni Genome sequencing and assembly.</title>
        <authorList>
            <person name="Park H."/>
        </authorList>
    </citation>
    <scope>NUCLEOTIDE SEQUENCE [LARGE SCALE GENOMIC DNA]</scope>
    <source>
        <strain evidence="12">DM0001</strain>
        <tissue evidence="12">Muscle</tissue>
    </source>
</reference>
<evidence type="ECO:0000256" key="7">
    <source>
        <dbReference type="ARBA" id="ARBA00022989"/>
    </source>
</evidence>
<feature type="compositionally biased region" description="Basic and acidic residues" evidence="10">
    <location>
        <begin position="399"/>
        <end position="422"/>
    </location>
</feature>
<dbReference type="PANTHER" id="PTHR10811">
    <property type="entry name" value="FRINGE-RELATED"/>
    <property type="match status" value="1"/>
</dbReference>
<dbReference type="AlphaFoldDB" id="A0A7J5YSN4"/>
<sequence>MQRKVPKMALNQREGEPQTQDEIMKVPNKSERLEIIKEKDRVSEKASGKIPTSESGILSKNACFPESVFAAMWMFIQSLTASLQLNPAHTERSNRPLVHRGPVLPTGGVKRESHSWRRRAAQWLILQSAQWRCCKKEFSDFMKEAVQSVTMWKPGAGSRSSVRPAAVTAVCCLLVTGMLVLSVGHPGSGDPVEPGAAATNGKVFSAYFRKLTRERRAISPPPRRSTPPGPVEPLTPEDLFIATFVFTDGEDEELRKRMGDHLINTNCSAAHNRQALSCKMALEYDTFSSTLPRIGGLAGIKRPADGPSDGPSGEPSGKKNQPVVAKVFPSSKLARENSPPPSANITRPSSSPRQTRNTTKVETPKKDPEPVRGRRRLKADPSILADLQIPKDPSPVRTRTPERPASKPRTSENSESPLDWRSKLKPVSKPAAPSQPSKPLANGAGKPQTSDSSPSSHLSTTSISTFVFTDGEDEELRKRMGDHLINTNCSAAHNRQALSCKMALEYDTFINSAKKWFCHVDDDNYVNVGSLLKLLSQFSHSQDVYLGRPSLERPIEATEKLGTAEMFLVRHRRSRILSEPRPRSQDETLGEALLGVRLLRSALFHSHLENLGLVTLSYGTVENSRNTVNVNGLFSLNEDPTRFRSVHCLLYPDTAWCPRPRDTLTAGGGQINIWCNSICHSRRRKSLQTSRNSERSLTAALLWLTREEESLTQRENIPLDRGLGSGGGVGPAARVQLVVGDGASVLVGSVGGQVLCSHTRGVLKTGRTGRRGGVEEGWWGTQGNMSGEKTTTGKKGGGGGGGGKGEEDPRETTECTSCITERSMKLKSKNIREKGDNMAGLGKTIFRHKMVKNGRLIPRYPPSFAEARSISKSGQGERREGRNRRRKWGTEKKNNLTQNWSSKSTARQRKMRDKYKHRNRQSARLAVLTVKKEIKENLQRKWCKDRQEDVQRTAQEAKTLKE</sequence>
<keyword evidence="3" id="KW-0328">Glycosyltransferase</keyword>
<feature type="region of interest" description="Disordered" evidence="10">
    <location>
        <begin position="766"/>
        <end position="816"/>
    </location>
</feature>
<feature type="compositionally biased region" description="Low complexity" evidence="10">
    <location>
        <begin position="305"/>
        <end position="315"/>
    </location>
</feature>
<evidence type="ECO:0000256" key="5">
    <source>
        <dbReference type="ARBA" id="ARBA00022692"/>
    </source>
</evidence>
<feature type="compositionally biased region" description="Low complexity" evidence="10">
    <location>
        <begin position="425"/>
        <end position="441"/>
    </location>
</feature>
<keyword evidence="7" id="KW-1133">Transmembrane helix</keyword>
<keyword evidence="5" id="KW-0812">Transmembrane</keyword>
<evidence type="ECO:0000256" key="2">
    <source>
        <dbReference type="ARBA" id="ARBA00008661"/>
    </source>
</evidence>